<keyword evidence="3" id="KW-1185">Reference proteome</keyword>
<evidence type="ECO:0000313" key="2">
    <source>
        <dbReference type="EMBL" id="GAA2485975.1"/>
    </source>
</evidence>
<dbReference type="PANTHER" id="PTHR43792">
    <property type="entry name" value="GNAT FAMILY, PUTATIVE (AFU_ORTHOLOGUE AFUA_3G00765)-RELATED-RELATED"/>
    <property type="match status" value="1"/>
</dbReference>
<accession>A0ABN3LMN3</accession>
<organism evidence="2 3">
    <name type="scientific">Streptomyces thermolineatus</name>
    <dbReference type="NCBI Taxonomy" id="44033"/>
    <lineage>
        <taxon>Bacteria</taxon>
        <taxon>Bacillati</taxon>
        <taxon>Actinomycetota</taxon>
        <taxon>Actinomycetes</taxon>
        <taxon>Kitasatosporales</taxon>
        <taxon>Streptomycetaceae</taxon>
        <taxon>Streptomyces</taxon>
    </lineage>
</organism>
<name>A0ABN3LMN3_9ACTN</name>
<dbReference type="Pfam" id="PF13302">
    <property type="entry name" value="Acetyltransf_3"/>
    <property type="match status" value="1"/>
</dbReference>
<gene>
    <name evidence="2" type="ORF">GCM10010406_22680</name>
</gene>
<evidence type="ECO:0000259" key="1">
    <source>
        <dbReference type="PROSITE" id="PS51186"/>
    </source>
</evidence>
<dbReference type="Proteomes" id="UP001501358">
    <property type="component" value="Unassembled WGS sequence"/>
</dbReference>
<dbReference type="EMBL" id="BAAATA010000010">
    <property type="protein sequence ID" value="GAA2485975.1"/>
    <property type="molecule type" value="Genomic_DNA"/>
</dbReference>
<protein>
    <submittedName>
        <fullName evidence="2">GNAT family N-acetyltransferase</fullName>
    </submittedName>
</protein>
<reference evidence="2 3" key="1">
    <citation type="journal article" date="2019" name="Int. J. Syst. Evol. Microbiol.">
        <title>The Global Catalogue of Microorganisms (GCM) 10K type strain sequencing project: providing services to taxonomists for standard genome sequencing and annotation.</title>
        <authorList>
            <consortium name="The Broad Institute Genomics Platform"/>
            <consortium name="The Broad Institute Genome Sequencing Center for Infectious Disease"/>
            <person name="Wu L."/>
            <person name="Ma J."/>
        </authorList>
    </citation>
    <scope>NUCLEOTIDE SEQUENCE [LARGE SCALE GENOMIC DNA]</scope>
    <source>
        <strain evidence="2 3">JCM 6307</strain>
    </source>
</reference>
<comment type="caution">
    <text evidence="2">The sequence shown here is derived from an EMBL/GenBank/DDBJ whole genome shotgun (WGS) entry which is preliminary data.</text>
</comment>
<evidence type="ECO:0000313" key="3">
    <source>
        <dbReference type="Proteomes" id="UP001501358"/>
    </source>
</evidence>
<dbReference type="Gene3D" id="3.40.630.30">
    <property type="match status" value="1"/>
</dbReference>
<sequence length="181" mass="20382">MEPPLYTERLVVRDWTVGDAEAALEIYGVEEVTHWLTPTVARVGDLDTMRAVLRAWQEAQPSMVPPAGRWAVERRKDGQLVGGLVIRLLPPYEEDLEIGWQLRPDAWGEGYATEAASALIRWAFGQGVDELFAVSRTNNTRGAATARRIGMEWVGETTKYYDTRLDVYRIRPSDLPRPGLA</sequence>
<proteinExistence type="predicted"/>
<dbReference type="InterPro" id="IPR000182">
    <property type="entry name" value="GNAT_dom"/>
</dbReference>
<dbReference type="PROSITE" id="PS51186">
    <property type="entry name" value="GNAT"/>
    <property type="match status" value="1"/>
</dbReference>
<feature type="domain" description="N-acetyltransferase" evidence="1">
    <location>
        <begin position="10"/>
        <end position="174"/>
    </location>
</feature>
<dbReference type="PANTHER" id="PTHR43792:SF1">
    <property type="entry name" value="N-ACETYLTRANSFERASE DOMAIN-CONTAINING PROTEIN"/>
    <property type="match status" value="1"/>
</dbReference>
<dbReference type="RefSeq" id="WP_344383108.1">
    <property type="nucleotide sequence ID" value="NZ_BAAATA010000010.1"/>
</dbReference>
<dbReference type="InterPro" id="IPR051531">
    <property type="entry name" value="N-acetyltransferase"/>
</dbReference>
<dbReference type="CDD" id="cd04301">
    <property type="entry name" value="NAT_SF"/>
    <property type="match status" value="1"/>
</dbReference>
<dbReference type="SUPFAM" id="SSF55729">
    <property type="entry name" value="Acyl-CoA N-acyltransferases (Nat)"/>
    <property type="match status" value="1"/>
</dbReference>
<dbReference type="InterPro" id="IPR016181">
    <property type="entry name" value="Acyl_CoA_acyltransferase"/>
</dbReference>